<dbReference type="KEGG" id="asx:CDL62_17015"/>
<evidence type="ECO:0000313" key="2">
    <source>
        <dbReference type="Proteomes" id="UP000191055"/>
    </source>
</evidence>
<sequence length="166" mass="18770">MHYCDEPFLLMPVVSLILIITGCDPEVCNYYKISNKTTAVIDVLVYENGGHLRVGHSATGLKKDESYDLAEVFCGRGTGGGPFQSKNKTDSIVIIINDTIKVSILDSEMNRWSMEDLSNNAFGNNSPMLPEAWTEVKSKKDNYYYEYEFTEWHYQKALEANGYAVE</sequence>
<name>A0A1T5HUS4_9BACT</name>
<dbReference type="EMBL" id="FUYV01000064">
    <property type="protein sequence ID" value="SKC24280.1"/>
    <property type="molecule type" value="Genomic_DNA"/>
</dbReference>
<evidence type="ECO:0000313" key="1">
    <source>
        <dbReference type="EMBL" id="SKC24280.1"/>
    </source>
</evidence>
<keyword evidence="2" id="KW-1185">Reference proteome</keyword>
<reference evidence="1 2" key="1">
    <citation type="submission" date="2017-02" db="EMBL/GenBank/DDBJ databases">
        <authorList>
            <person name="Peterson S.W."/>
        </authorList>
    </citation>
    <scope>NUCLEOTIDE SEQUENCE [LARGE SCALE GENOMIC DNA]</scope>
    <source>
        <strain evidence="1 2">DSM 24412</strain>
    </source>
</reference>
<dbReference type="STRING" id="889453.SAMN03080601_03577"/>
<organism evidence="1 2">
    <name type="scientific">Alkalitalea saponilacus</name>
    <dbReference type="NCBI Taxonomy" id="889453"/>
    <lineage>
        <taxon>Bacteria</taxon>
        <taxon>Pseudomonadati</taxon>
        <taxon>Bacteroidota</taxon>
        <taxon>Bacteroidia</taxon>
        <taxon>Marinilabiliales</taxon>
        <taxon>Marinilabiliaceae</taxon>
        <taxon>Alkalitalea</taxon>
    </lineage>
</organism>
<accession>A0A1T5HUS4</accession>
<proteinExistence type="predicted"/>
<dbReference type="AlphaFoldDB" id="A0A1T5HUS4"/>
<gene>
    <name evidence="1" type="ORF">SAMN03080601_03577</name>
</gene>
<protein>
    <submittedName>
        <fullName evidence="1">Uncharacterized protein</fullName>
    </submittedName>
</protein>
<dbReference type="Proteomes" id="UP000191055">
    <property type="component" value="Unassembled WGS sequence"/>
</dbReference>